<keyword evidence="8" id="KW-1133">Transmembrane helix</keyword>
<feature type="transmembrane region" description="Helical" evidence="8">
    <location>
        <begin position="59"/>
        <end position="82"/>
    </location>
</feature>
<comment type="caution">
    <text evidence="10">The sequence shown here is derived from an EMBL/GenBank/DDBJ whole genome shotgun (WGS) entry which is preliminary data.</text>
</comment>
<evidence type="ECO:0000259" key="9">
    <source>
        <dbReference type="PROSITE" id="PS50109"/>
    </source>
</evidence>
<dbReference type="EMBL" id="DXGA01000018">
    <property type="protein sequence ID" value="HIW93066.1"/>
    <property type="molecule type" value="Genomic_DNA"/>
</dbReference>
<dbReference type="CDD" id="cd00082">
    <property type="entry name" value="HisKA"/>
    <property type="match status" value="1"/>
</dbReference>
<dbReference type="PANTHER" id="PTHR45453">
    <property type="entry name" value="PHOSPHATE REGULON SENSOR PROTEIN PHOR"/>
    <property type="match status" value="1"/>
</dbReference>
<keyword evidence="7" id="KW-0902">Two-component regulatory system</keyword>
<dbReference type="InterPro" id="IPR036097">
    <property type="entry name" value="HisK_dim/P_sf"/>
</dbReference>
<evidence type="ECO:0000256" key="3">
    <source>
        <dbReference type="ARBA" id="ARBA00012438"/>
    </source>
</evidence>
<feature type="domain" description="Histidine kinase" evidence="9">
    <location>
        <begin position="147"/>
        <end position="360"/>
    </location>
</feature>
<dbReference type="SMART" id="SM00388">
    <property type="entry name" value="HisKA"/>
    <property type="match status" value="1"/>
</dbReference>
<dbReference type="GO" id="GO:0016036">
    <property type="term" value="P:cellular response to phosphate starvation"/>
    <property type="evidence" value="ECO:0007669"/>
    <property type="project" value="TreeGrafter"/>
</dbReference>
<dbReference type="InterPro" id="IPR005467">
    <property type="entry name" value="His_kinase_dom"/>
</dbReference>
<evidence type="ECO:0000256" key="2">
    <source>
        <dbReference type="ARBA" id="ARBA00004370"/>
    </source>
</evidence>
<evidence type="ECO:0000256" key="4">
    <source>
        <dbReference type="ARBA" id="ARBA00022553"/>
    </source>
</evidence>
<dbReference type="InterPro" id="IPR004358">
    <property type="entry name" value="Sig_transdc_His_kin-like_C"/>
</dbReference>
<dbReference type="EC" id="2.7.13.3" evidence="3"/>
<sequence>MERAKDCMGGTEATTDQESSLTKITWTAYLPSDPESSTPTSCAYFMTCFPLQIAWRKLWPIYLSTLLTASSLGLLVAGLLSYRLTRPIRKLWDTVKEGGEPWKFGMKSGILELDGLGEALERLSWENRDAQARLRRDLTRERDLMRAVAHELKTPAAVLRSYAEGLQEDIAPDKREAYLRVLMEEADRTGKLVEDLLELTRIDSGKTPLRMEEVDLKELLAQVFGRYERILAQKDGTLFLLLDDCTYPCDRRRMEQAADNLASNAARFCAHGGTVTVHLCREGEKTVFTVDNDGPNIPAEAMERIFEPFYRGDWARDRESGGSGLGLALVKRILALHGGCCTVQNRKNGVLFTVELPKHG</sequence>
<dbReference type="GO" id="GO:0005886">
    <property type="term" value="C:plasma membrane"/>
    <property type="evidence" value="ECO:0007669"/>
    <property type="project" value="TreeGrafter"/>
</dbReference>
<comment type="subcellular location">
    <subcellularLocation>
        <location evidence="2">Membrane</location>
    </subcellularLocation>
</comment>
<evidence type="ECO:0000256" key="7">
    <source>
        <dbReference type="ARBA" id="ARBA00023012"/>
    </source>
</evidence>
<comment type="catalytic activity">
    <reaction evidence="1">
        <text>ATP + protein L-histidine = ADP + protein N-phospho-L-histidine.</text>
        <dbReference type="EC" id="2.7.13.3"/>
    </reaction>
</comment>
<keyword evidence="4" id="KW-0597">Phosphoprotein</keyword>
<accession>A0A9D1RRD4</accession>
<dbReference type="InterPro" id="IPR036890">
    <property type="entry name" value="HATPase_C_sf"/>
</dbReference>
<evidence type="ECO:0000256" key="5">
    <source>
        <dbReference type="ARBA" id="ARBA00022679"/>
    </source>
</evidence>
<dbReference type="InterPro" id="IPR050351">
    <property type="entry name" value="BphY/WalK/GraS-like"/>
</dbReference>
<evidence type="ECO:0000256" key="8">
    <source>
        <dbReference type="SAM" id="Phobius"/>
    </source>
</evidence>
<gene>
    <name evidence="10" type="ORF">H9868_00840</name>
</gene>
<keyword evidence="8" id="KW-0472">Membrane</keyword>
<dbReference type="SMART" id="SM00387">
    <property type="entry name" value="HATPase_c"/>
    <property type="match status" value="1"/>
</dbReference>
<keyword evidence="5" id="KW-0808">Transferase</keyword>
<organism evidence="10 11">
    <name type="scientific">Candidatus Flavonifractor merdipullorum</name>
    <dbReference type="NCBI Taxonomy" id="2838590"/>
    <lineage>
        <taxon>Bacteria</taxon>
        <taxon>Bacillati</taxon>
        <taxon>Bacillota</taxon>
        <taxon>Clostridia</taxon>
        <taxon>Eubacteriales</taxon>
        <taxon>Oscillospiraceae</taxon>
        <taxon>Flavonifractor</taxon>
    </lineage>
</organism>
<keyword evidence="6 10" id="KW-0418">Kinase</keyword>
<proteinExistence type="predicted"/>
<dbReference type="InterPro" id="IPR003594">
    <property type="entry name" value="HATPase_dom"/>
</dbReference>
<dbReference type="Gene3D" id="1.10.287.130">
    <property type="match status" value="1"/>
</dbReference>
<protein>
    <recommendedName>
        <fullName evidence="3">histidine kinase</fullName>
        <ecNumber evidence="3">2.7.13.3</ecNumber>
    </recommendedName>
</protein>
<dbReference type="CDD" id="cd00075">
    <property type="entry name" value="HATPase"/>
    <property type="match status" value="1"/>
</dbReference>
<dbReference type="SUPFAM" id="SSF55874">
    <property type="entry name" value="ATPase domain of HSP90 chaperone/DNA topoisomerase II/histidine kinase"/>
    <property type="match status" value="1"/>
</dbReference>
<dbReference type="PROSITE" id="PS50109">
    <property type="entry name" value="HIS_KIN"/>
    <property type="match status" value="1"/>
</dbReference>
<dbReference type="GO" id="GO:0004721">
    <property type="term" value="F:phosphoprotein phosphatase activity"/>
    <property type="evidence" value="ECO:0007669"/>
    <property type="project" value="TreeGrafter"/>
</dbReference>
<dbReference type="InterPro" id="IPR003661">
    <property type="entry name" value="HisK_dim/P_dom"/>
</dbReference>
<keyword evidence="8" id="KW-0812">Transmembrane</keyword>
<evidence type="ECO:0000313" key="10">
    <source>
        <dbReference type="EMBL" id="HIW93066.1"/>
    </source>
</evidence>
<dbReference type="AlphaFoldDB" id="A0A9D1RRD4"/>
<dbReference type="Pfam" id="PF02518">
    <property type="entry name" value="HATPase_c"/>
    <property type="match status" value="1"/>
</dbReference>
<dbReference type="GO" id="GO:0000155">
    <property type="term" value="F:phosphorelay sensor kinase activity"/>
    <property type="evidence" value="ECO:0007669"/>
    <property type="project" value="InterPro"/>
</dbReference>
<dbReference type="SUPFAM" id="SSF47384">
    <property type="entry name" value="Homodimeric domain of signal transducing histidine kinase"/>
    <property type="match status" value="1"/>
</dbReference>
<dbReference type="Gene3D" id="3.30.565.10">
    <property type="entry name" value="Histidine kinase-like ATPase, C-terminal domain"/>
    <property type="match status" value="1"/>
</dbReference>
<reference evidence="10" key="2">
    <citation type="submission" date="2021-04" db="EMBL/GenBank/DDBJ databases">
        <authorList>
            <person name="Gilroy R."/>
        </authorList>
    </citation>
    <scope>NUCLEOTIDE SEQUENCE</scope>
    <source>
        <strain evidence="10">ChiGjej6B6-1540</strain>
    </source>
</reference>
<dbReference type="PRINTS" id="PR00344">
    <property type="entry name" value="BCTRLSENSOR"/>
</dbReference>
<name>A0A9D1RRD4_9FIRM</name>
<evidence type="ECO:0000313" key="11">
    <source>
        <dbReference type="Proteomes" id="UP000824192"/>
    </source>
</evidence>
<dbReference type="FunFam" id="3.30.565.10:FF:000006">
    <property type="entry name" value="Sensor histidine kinase WalK"/>
    <property type="match status" value="1"/>
</dbReference>
<evidence type="ECO:0000256" key="1">
    <source>
        <dbReference type="ARBA" id="ARBA00000085"/>
    </source>
</evidence>
<dbReference type="Proteomes" id="UP000824192">
    <property type="component" value="Unassembled WGS sequence"/>
</dbReference>
<dbReference type="PANTHER" id="PTHR45453:SF1">
    <property type="entry name" value="PHOSPHATE REGULON SENSOR PROTEIN PHOR"/>
    <property type="match status" value="1"/>
</dbReference>
<dbReference type="Pfam" id="PF00512">
    <property type="entry name" value="HisKA"/>
    <property type="match status" value="1"/>
</dbReference>
<reference evidence="10" key="1">
    <citation type="journal article" date="2021" name="PeerJ">
        <title>Extensive microbial diversity within the chicken gut microbiome revealed by metagenomics and culture.</title>
        <authorList>
            <person name="Gilroy R."/>
            <person name="Ravi A."/>
            <person name="Getino M."/>
            <person name="Pursley I."/>
            <person name="Horton D.L."/>
            <person name="Alikhan N.F."/>
            <person name="Baker D."/>
            <person name="Gharbi K."/>
            <person name="Hall N."/>
            <person name="Watson M."/>
            <person name="Adriaenssens E.M."/>
            <person name="Foster-Nyarko E."/>
            <person name="Jarju S."/>
            <person name="Secka A."/>
            <person name="Antonio M."/>
            <person name="Oren A."/>
            <person name="Chaudhuri R.R."/>
            <person name="La Ragione R."/>
            <person name="Hildebrand F."/>
            <person name="Pallen M.J."/>
        </authorList>
    </citation>
    <scope>NUCLEOTIDE SEQUENCE</scope>
    <source>
        <strain evidence="10">ChiGjej6B6-1540</strain>
    </source>
</reference>
<evidence type="ECO:0000256" key="6">
    <source>
        <dbReference type="ARBA" id="ARBA00022777"/>
    </source>
</evidence>